<feature type="signal peptide" evidence="9">
    <location>
        <begin position="1"/>
        <end position="19"/>
    </location>
</feature>
<keyword evidence="11" id="KW-1185">Reference proteome</keyword>
<dbReference type="PANTHER" id="PTHR30026:SF20">
    <property type="entry name" value="OUTER MEMBRANE PROTEIN TOLC"/>
    <property type="match status" value="1"/>
</dbReference>
<dbReference type="Gene3D" id="1.20.1600.10">
    <property type="entry name" value="Outer membrane efflux proteins (OEP)"/>
    <property type="match status" value="1"/>
</dbReference>
<evidence type="ECO:0000256" key="9">
    <source>
        <dbReference type="SAM" id="SignalP"/>
    </source>
</evidence>
<sequence length="455" mass="50847">MKNKLILIFSLLCAFVSFSQESAQSFTLQEAIDYALENNRTSKIAALDIEAAEKQKWETTTIGLPQINASIDYNNWLKQQVSLLPASILSDAARADLGLGINDQFPATFGTKQTMNGTVTLEQLIFDGSYLVGLQSAKVFLEISKNAKEKTNLEVRKAVINAYGNVLLAEESVKILERNIEVLKKNLNETSKIYENGLGDEESVEQLQITLSGVESNLNNTSRLKTLAYQMLNITLGADLNANTLLADNLESLTAQNIVLGLLNSEENVENTIDYRISQNDKKSKELLLKLEKSKALPTLRGFVNAGYSGNNNNFDFLKNNQKWFGSSLLGVSMNIPIFSSGQRSASTQRAKINLEKAKETLTETEQKIKLQMASAKSDYQFAIEDYQNKKQNLNLAERIEKKNQTKFFEGIATSFELRQAQTQLYSSQQEFLQAMLDVINKKAELETVLNTINN</sequence>
<dbReference type="Pfam" id="PF02321">
    <property type="entry name" value="OEP"/>
    <property type="match status" value="2"/>
</dbReference>
<keyword evidence="5" id="KW-0812">Transmembrane</keyword>
<proteinExistence type="inferred from homology"/>
<dbReference type="InterPro" id="IPR051906">
    <property type="entry name" value="TolC-like"/>
</dbReference>
<dbReference type="Proteomes" id="UP001165381">
    <property type="component" value="Unassembled WGS sequence"/>
</dbReference>
<feature type="coiled-coil region" evidence="8">
    <location>
        <begin position="348"/>
        <end position="404"/>
    </location>
</feature>
<name>A0ABT0QGT3_9FLAO</name>
<evidence type="ECO:0000256" key="5">
    <source>
        <dbReference type="ARBA" id="ARBA00022692"/>
    </source>
</evidence>
<organism evidence="10 11">
    <name type="scientific">Jejuia spongiicola</name>
    <dbReference type="NCBI Taxonomy" id="2942207"/>
    <lineage>
        <taxon>Bacteria</taxon>
        <taxon>Pseudomonadati</taxon>
        <taxon>Bacteroidota</taxon>
        <taxon>Flavobacteriia</taxon>
        <taxon>Flavobacteriales</taxon>
        <taxon>Flavobacteriaceae</taxon>
        <taxon>Jejuia</taxon>
    </lineage>
</organism>
<dbReference type="InterPro" id="IPR003423">
    <property type="entry name" value="OMP_efflux"/>
</dbReference>
<dbReference type="EMBL" id="JAMFLZ010000007">
    <property type="protein sequence ID" value="MCL6296207.1"/>
    <property type="molecule type" value="Genomic_DNA"/>
</dbReference>
<keyword evidence="3" id="KW-0813">Transport</keyword>
<evidence type="ECO:0000256" key="4">
    <source>
        <dbReference type="ARBA" id="ARBA00022452"/>
    </source>
</evidence>
<dbReference type="PANTHER" id="PTHR30026">
    <property type="entry name" value="OUTER MEMBRANE PROTEIN TOLC"/>
    <property type="match status" value="1"/>
</dbReference>
<accession>A0ABT0QGT3</accession>
<comment type="similarity">
    <text evidence="2">Belongs to the outer membrane factor (OMF) (TC 1.B.17) family.</text>
</comment>
<feature type="chain" id="PRO_5045916088" evidence="9">
    <location>
        <begin position="20"/>
        <end position="455"/>
    </location>
</feature>
<dbReference type="SUPFAM" id="SSF56954">
    <property type="entry name" value="Outer membrane efflux proteins (OEP)"/>
    <property type="match status" value="1"/>
</dbReference>
<comment type="caution">
    <text evidence="10">The sequence shown here is derived from an EMBL/GenBank/DDBJ whole genome shotgun (WGS) entry which is preliminary data.</text>
</comment>
<keyword evidence="7" id="KW-0998">Cell outer membrane</keyword>
<keyword evidence="8" id="KW-0175">Coiled coil</keyword>
<keyword evidence="9" id="KW-0732">Signal</keyword>
<evidence type="ECO:0000256" key="7">
    <source>
        <dbReference type="ARBA" id="ARBA00023237"/>
    </source>
</evidence>
<evidence type="ECO:0000256" key="2">
    <source>
        <dbReference type="ARBA" id="ARBA00007613"/>
    </source>
</evidence>
<comment type="subcellular location">
    <subcellularLocation>
        <location evidence="1">Cell outer membrane</location>
    </subcellularLocation>
</comment>
<keyword evidence="4" id="KW-1134">Transmembrane beta strand</keyword>
<evidence type="ECO:0000256" key="8">
    <source>
        <dbReference type="SAM" id="Coils"/>
    </source>
</evidence>
<evidence type="ECO:0000313" key="10">
    <source>
        <dbReference type="EMBL" id="MCL6296207.1"/>
    </source>
</evidence>
<protein>
    <submittedName>
        <fullName evidence="10">TolC family protein</fullName>
    </submittedName>
</protein>
<feature type="coiled-coil region" evidence="8">
    <location>
        <begin position="166"/>
        <end position="193"/>
    </location>
</feature>
<evidence type="ECO:0000313" key="11">
    <source>
        <dbReference type="Proteomes" id="UP001165381"/>
    </source>
</evidence>
<dbReference type="RefSeq" id="WP_249973688.1">
    <property type="nucleotide sequence ID" value="NZ_JAMFLZ010000007.1"/>
</dbReference>
<evidence type="ECO:0000256" key="6">
    <source>
        <dbReference type="ARBA" id="ARBA00023136"/>
    </source>
</evidence>
<evidence type="ECO:0000256" key="3">
    <source>
        <dbReference type="ARBA" id="ARBA00022448"/>
    </source>
</evidence>
<reference evidence="10" key="1">
    <citation type="submission" date="2022-05" db="EMBL/GenBank/DDBJ databases">
        <authorList>
            <person name="Park J.-S."/>
        </authorList>
    </citation>
    <scope>NUCLEOTIDE SEQUENCE</scope>
    <source>
        <strain evidence="10">2012CJ34-3</strain>
    </source>
</reference>
<evidence type="ECO:0000256" key="1">
    <source>
        <dbReference type="ARBA" id="ARBA00004442"/>
    </source>
</evidence>
<gene>
    <name evidence="10" type="ORF">M3P09_14440</name>
</gene>
<keyword evidence="6" id="KW-0472">Membrane</keyword>